<feature type="domain" description="ABC transmembrane type-1" evidence="8">
    <location>
        <begin position="60"/>
        <end position="240"/>
    </location>
</feature>
<gene>
    <name evidence="9" type="ORF">UFOPK1939_00006</name>
    <name evidence="10" type="ORF">UFOPK3024_00235</name>
</gene>
<sequence>MTALARGIRNIAAPVALIVAFFGVWELYSRNSSIGDTVLPPVSRVIQAGWADRESLWANTVPTLREVLIGFLVSVLFAFLISVLLDVSPKANRAVMPLLIGSQTVPLIVLAPLFVIWFGFGFFPKILLVTLVTFFPVVVGLVDGYASSERDAVTLLRTMGAKTFLVFRLVRLPSALPGFFTGLRIGITYAVVAAIFAEYAGAVDGLGVYIQGASGSFRTDLVLAGVLVAATVTLILYGLTVVLQRLTIPWYAAARKVSP</sequence>
<name>A0A6J6XF30_9ZZZZ</name>
<evidence type="ECO:0000256" key="6">
    <source>
        <dbReference type="ARBA" id="ARBA00023136"/>
    </source>
</evidence>
<dbReference type="PANTHER" id="PTHR30151">
    <property type="entry name" value="ALKANE SULFONATE ABC TRANSPORTER-RELATED, MEMBRANE SUBUNIT"/>
    <property type="match status" value="1"/>
</dbReference>
<evidence type="ECO:0000256" key="7">
    <source>
        <dbReference type="SAM" id="Phobius"/>
    </source>
</evidence>
<dbReference type="InterPro" id="IPR035906">
    <property type="entry name" value="MetI-like_sf"/>
</dbReference>
<feature type="transmembrane region" description="Helical" evidence="7">
    <location>
        <begin position="97"/>
        <end position="120"/>
    </location>
</feature>
<dbReference type="EMBL" id="CAFAAK010000028">
    <property type="protein sequence ID" value="CAB4794695.1"/>
    <property type="molecule type" value="Genomic_DNA"/>
</dbReference>
<evidence type="ECO:0000256" key="3">
    <source>
        <dbReference type="ARBA" id="ARBA00022475"/>
    </source>
</evidence>
<evidence type="ECO:0000313" key="9">
    <source>
        <dbReference type="EMBL" id="CAB4613152.1"/>
    </source>
</evidence>
<dbReference type="GO" id="GO:0055085">
    <property type="term" value="P:transmembrane transport"/>
    <property type="evidence" value="ECO:0007669"/>
    <property type="project" value="InterPro"/>
</dbReference>
<dbReference type="InterPro" id="IPR000515">
    <property type="entry name" value="MetI-like"/>
</dbReference>
<keyword evidence="3" id="KW-1003">Cell membrane</keyword>
<evidence type="ECO:0000256" key="2">
    <source>
        <dbReference type="ARBA" id="ARBA00022448"/>
    </source>
</evidence>
<reference evidence="10" key="1">
    <citation type="submission" date="2020-05" db="EMBL/GenBank/DDBJ databases">
        <authorList>
            <person name="Chiriac C."/>
            <person name="Salcher M."/>
            <person name="Ghai R."/>
            <person name="Kavagutti S V."/>
        </authorList>
    </citation>
    <scope>NUCLEOTIDE SEQUENCE</scope>
</reference>
<dbReference type="PROSITE" id="PS50928">
    <property type="entry name" value="ABC_TM1"/>
    <property type="match status" value="1"/>
</dbReference>
<accession>A0A6J6XF30</accession>
<keyword evidence="6 7" id="KW-0472">Membrane</keyword>
<evidence type="ECO:0000256" key="5">
    <source>
        <dbReference type="ARBA" id="ARBA00022989"/>
    </source>
</evidence>
<feature type="transmembrane region" description="Helical" evidence="7">
    <location>
        <begin position="126"/>
        <end position="147"/>
    </location>
</feature>
<feature type="transmembrane region" description="Helical" evidence="7">
    <location>
        <begin position="186"/>
        <end position="209"/>
    </location>
</feature>
<feature type="transmembrane region" description="Helical" evidence="7">
    <location>
        <begin position="7"/>
        <end position="25"/>
    </location>
</feature>
<dbReference type="EMBL" id="CAEZVF010000001">
    <property type="protein sequence ID" value="CAB4613152.1"/>
    <property type="molecule type" value="Genomic_DNA"/>
</dbReference>
<proteinExistence type="predicted"/>
<dbReference type="AlphaFoldDB" id="A0A6J6XF30"/>
<dbReference type="GO" id="GO:0005886">
    <property type="term" value="C:plasma membrane"/>
    <property type="evidence" value="ECO:0007669"/>
    <property type="project" value="UniProtKB-SubCell"/>
</dbReference>
<comment type="subcellular location">
    <subcellularLocation>
        <location evidence="1">Cell membrane</location>
        <topology evidence="1">Multi-pass membrane protein</topology>
    </subcellularLocation>
</comment>
<evidence type="ECO:0000313" key="10">
    <source>
        <dbReference type="EMBL" id="CAB4794695.1"/>
    </source>
</evidence>
<keyword evidence="4 7" id="KW-0812">Transmembrane</keyword>
<protein>
    <submittedName>
        <fullName evidence="10">Unannotated protein</fullName>
    </submittedName>
</protein>
<feature type="transmembrane region" description="Helical" evidence="7">
    <location>
        <begin position="67"/>
        <end position="85"/>
    </location>
</feature>
<organism evidence="10">
    <name type="scientific">freshwater metagenome</name>
    <dbReference type="NCBI Taxonomy" id="449393"/>
    <lineage>
        <taxon>unclassified sequences</taxon>
        <taxon>metagenomes</taxon>
        <taxon>ecological metagenomes</taxon>
    </lineage>
</organism>
<dbReference type="SUPFAM" id="SSF161098">
    <property type="entry name" value="MetI-like"/>
    <property type="match status" value="1"/>
</dbReference>
<evidence type="ECO:0000256" key="4">
    <source>
        <dbReference type="ARBA" id="ARBA00022692"/>
    </source>
</evidence>
<dbReference type="Pfam" id="PF00528">
    <property type="entry name" value="BPD_transp_1"/>
    <property type="match status" value="1"/>
</dbReference>
<keyword evidence="5 7" id="KW-1133">Transmembrane helix</keyword>
<evidence type="ECO:0000256" key="1">
    <source>
        <dbReference type="ARBA" id="ARBA00004651"/>
    </source>
</evidence>
<keyword evidence="2" id="KW-0813">Transport</keyword>
<evidence type="ECO:0000259" key="8">
    <source>
        <dbReference type="PROSITE" id="PS50928"/>
    </source>
</evidence>
<dbReference type="CDD" id="cd06261">
    <property type="entry name" value="TM_PBP2"/>
    <property type="match status" value="1"/>
</dbReference>
<dbReference type="PANTHER" id="PTHR30151:SF20">
    <property type="entry name" value="ABC TRANSPORTER PERMEASE PROTEIN HI_0355-RELATED"/>
    <property type="match status" value="1"/>
</dbReference>
<feature type="transmembrane region" description="Helical" evidence="7">
    <location>
        <begin position="221"/>
        <end position="243"/>
    </location>
</feature>
<dbReference type="Gene3D" id="1.10.3720.10">
    <property type="entry name" value="MetI-like"/>
    <property type="match status" value="1"/>
</dbReference>